<dbReference type="Proteomes" id="UP000531251">
    <property type="component" value="Unassembled WGS sequence"/>
</dbReference>
<organism evidence="1 2">
    <name type="scientific">Sphingomonas trueperi</name>
    <dbReference type="NCBI Taxonomy" id="53317"/>
    <lineage>
        <taxon>Bacteria</taxon>
        <taxon>Pseudomonadati</taxon>
        <taxon>Pseudomonadota</taxon>
        <taxon>Alphaproteobacteria</taxon>
        <taxon>Sphingomonadales</taxon>
        <taxon>Sphingomonadaceae</taxon>
        <taxon>Sphingomonas</taxon>
    </lineage>
</organism>
<sequence>MEPSEEATPRVARVDCGIQAPLRGSGACYLPDDSAEGDQGIDHGPAAGFGYSPGPIFSSLARSGKIRAQDVAQFLDRLCELAAGSKLLHAIWILCGLEEHRRNLGPGDTHIVGGLHDNLARAVQHLADRLLRLPVLRKRASTAKRKRNQKY</sequence>
<evidence type="ECO:0000313" key="1">
    <source>
        <dbReference type="EMBL" id="NJB99946.1"/>
    </source>
</evidence>
<comment type="caution">
    <text evidence="1">The sequence shown here is derived from an EMBL/GenBank/DDBJ whole genome shotgun (WGS) entry which is preliminary data.</text>
</comment>
<gene>
    <name evidence="1" type="ORF">GGR89_004295</name>
</gene>
<dbReference type="EMBL" id="JAATJB010000025">
    <property type="protein sequence ID" value="NJB99946.1"/>
    <property type="molecule type" value="Genomic_DNA"/>
</dbReference>
<reference evidence="1 2" key="1">
    <citation type="submission" date="2020-03" db="EMBL/GenBank/DDBJ databases">
        <title>Genomic Encyclopedia of Type Strains, Phase IV (KMG-IV): sequencing the most valuable type-strain genomes for metagenomic binning, comparative biology and taxonomic classification.</title>
        <authorList>
            <person name="Goeker M."/>
        </authorList>
    </citation>
    <scope>NUCLEOTIDE SEQUENCE [LARGE SCALE GENOMIC DNA]</scope>
    <source>
        <strain evidence="1 2">DSM 7225</strain>
    </source>
</reference>
<dbReference type="AlphaFoldDB" id="A0A7X6BFH3"/>
<evidence type="ECO:0000313" key="2">
    <source>
        <dbReference type="Proteomes" id="UP000531251"/>
    </source>
</evidence>
<proteinExistence type="predicted"/>
<dbReference type="RefSeq" id="WP_037569498.1">
    <property type="nucleotide sequence ID" value="NZ_BAAADY010000040.1"/>
</dbReference>
<keyword evidence="2" id="KW-1185">Reference proteome</keyword>
<accession>A0A7X6BFH3</accession>
<dbReference type="GeneID" id="78525689"/>
<name>A0A7X6BFH3_9SPHN</name>
<protein>
    <submittedName>
        <fullName evidence="1">Uncharacterized protein</fullName>
    </submittedName>
</protein>